<dbReference type="PANTHER" id="PTHR35982:SF1">
    <property type="entry name" value="SPIROCYCLASE, AVEC FAMILY"/>
    <property type="match status" value="1"/>
</dbReference>
<dbReference type="InterPro" id="IPR056704">
    <property type="entry name" value="DUF7802"/>
</dbReference>
<reference evidence="1" key="1">
    <citation type="submission" date="2020-11" db="EMBL/GenBank/DDBJ databases">
        <authorList>
            <person name="Tran Van P."/>
        </authorList>
    </citation>
    <scope>NUCLEOTIDE SEQUENCE</scope>
</reference>
<accession>A0A7R8ZP66</accession>
<dbReference type="Gene3D" id="3.10.100.10">
    <property type="entry name" value="Mannose-Binding Protein A, subunit A"/>
    <property type="match status" value="1"/>
</dbReference>
<dbReference type="CDD" id="cd00037">
    <property type="entry name" value="CLECT"/>
    <property type="match status" value="1"/>
</dbReference>
<dbReference type="SMART" id="SM00034">
    <property type="entry name" value="CLECT"/>
    <property type="match status" value="1"/>
</dbReference>
<organism evidence="1">
    <name type="scientific">Cyprideis torosa</name>
    <dbReference type="NCBI Taxonomy" id="163714"/>
    <lineage>
        <taxon>Eukaryota</taxon>
        <taxon>Metazoa</taxon>
        <taxon>Ecdysozoa</taxon>
        <taxon>Arthropoda</taxon>
        <taxon>Crustacea</taxon>
        <taxon>Oligostraca</taxon>
        <taxon>Ostracoda</taxon>
        <taxon>Podocopa</taxon>
        <taxon>Podocopida</taxon>
        <taxon>Cytherocopina</taxon>
        <taxon>Cytheroidea</taxon>
        <taxon>Cytherideidae</taxon>
        <taxon>Cyprideis</taxon>
    </lineage>
</organism>
<dbReference type="InterPro" id="IPR016186">
    <property type="entry name" value="C-type_lectin-like/link_sf"/>
</dbReference>
<dbReference type="SUPFAM" id="SSF56436">
    <property type="entry name" value="C-type lectin-like"/>
    <property type="match status" value="1"/>
</dbReference>
<proteinExistence type="predicted"/>
<dbReference type="OrthoDB" id="188749at2759"/>
<dbReference type="EMBL" id="OB663279">
    <property type="protein sequence ID" value="CAD7231200.1"/>
    <property type="molecule type" value="Genomic_DNA"/>
</dbReference>
<dbReference type="PROSITE" id="PS00615">
    <property type="entry name" value="C_TYPE_LECTIN_1"/>
    <property type="match status" value="1"/>
</dbReference>
<protein>
    <submittedName>
        <fullName evidence="1">Uncharacterized protein</fullName>
    </submittedName>
</protein>
<dbReference type="AlphaFoldDB" id="A0A7R8ZP66"/>
<name>A0A7R8ZP66_9CRUS</name>
<evidence type="ECO:0000313" key="1">
    <source>
        <dbReference type="EMBL" id="CAD7231200.1"/>
    </source>
</evidence>
<sequence>METRKTGYSNGSLDFEEIQKFQFPSTSSSAYHDVISVFHLHVIHCGFQTPASKVGRAICRCGREFLLTCLTAVCGMPGGILLFIPLYHPLHDFFGVHNENCVMLLFTIYLCIIWSADRHPGVNARRGPTDKVHETTGPCEPMQDVINAVGMNLPRRKYFCVTDYDEAYFDFHCTPTGKPPGYFYEWYTICGIPFENRVEYITQSSGQLVEFQNGFEADKILYYVLQKGYTCQNTPGHNQYPDPAIFLGGKRDVSQFDNAWMWIETRVAIDFFLWGPGQPNGVGDTECLALLCTEGFQWADIPCRNANGYICEVSPSS</sequence>
<dbReference type="InterPro" id="IPR016187">
    <property type="entry name" value="CTDL_fold"/>
</dbReference>
<dbReference type="PROSITE" id="PS50041">
    <property type="entry name" value="C_TYPE_LECTIN_2"/>
    <property type="match status" value="1"/>
</dbReference>
<gene>
    <name evidence="1" type="ORF">CTOB1V02_LOCUS9052</name>
</gene>
<dbReference type="InterPro" id="IPR018378">
    <property type="entry name" value="C-type_lectin_CS"/>
</dbReference>
<dbReference type="PANTHER" id="PTHR35982">
    <property type="entry name" value="AGAP005361-PA"/>
    <property type="match status" value="1"/>
</dbReference>
<dbReference type="Pfam" id="PF25085">
    <property type="entry name" value="DUF7802"/>
    <property type="match status" value="2"/>
</dbReference>
<dbReference type="InterPro" id="IPR001304">
    <property type="entry name" value="C-type_lectin-like"/>
</dbReference>